<dbReference type="KEGG" id="nve:5510157"/>
<dbReference type="InterPro" id="IPR020843">
    <property type="entry name" value="ER"/>
</dbReference>
<evidence type="ECO:0000313" key="2">
    <source>
        <dbReference type="EMBL" id="EDO38566.1"/>
    </source>
</evidence>
<dbReference type="CDD" id="cd05195">
    <property type="entry name" value="enoyl_red"/>
    <property type="match status" value="1"/>
</dbReference>
<dbReference type="GO" id="GO:0016491">
    <property type="term" value="F:oxidoreductase activity"/>
    <property type="evidence" value="ECO:0007669"/>
    <property type="project" value="InterPro"/>
</dbReference>
<protein>
    <recommendedName>
        <fullName evidence="1">Enoyl reductase (ER) domain-containing protein</fullName>
    </recommendedName>
</protein>
<gene>
    <name evidence="2" type="ORF">NEMVEDRAFT_v1g168923</name>
</gene>
<proteinExistence type="predicted"/>
<dbReference type="InterPro" id="IPR036291">
    <property type="entry name" value="NAD(P)-bd_dom_sf"/>
</dbReference>
<name>A7SCF3_NEMVE</name>
<dbReference type="EMBL" id="DS469623">
    <property type="protein sequence ID" value="EDO38566.1"/>
    <property type="molecule type" value="Genomic_DNA"/>
</dbReference>
<dbReference type="OMA" id="AHHWGAK"/>
<sequence length="359" mass="38548">MQTRAVVYKRTEGGLKGEYELKETFECPQVDEGSVVVKIKACGLDLIRNRKILEDMHLLAGQEQPVGADISGVVTQVGSGVTRVSVGDEVVGVVPLSSESAGCSMNCVLSEYDLVSKPEKVGHVDAAACIGDGIKAYTGLFYQAHVCGGETVLIMDGASSFGLVAIQLVQSWGAKVLTTAASEEEVLLLESLQPHVGYVIDMREGCSLVDTCMEETGGLGVDCIIDNGVTLYSEDFTEHAPQSKIHGTAGHGIPTKHDLLSCLAVGGRWVTSQADLQLDPPDCQLMYLKGASLSFLFEHTWTLSRGQHGRYLHILADIMEKLANSLIRPVVHHTVSLDDACKALQSLHKQRVGKVVVTM</sequence>
<dbReference type="InterPro" id="IPR013154">
    <property type="entry name" value="ADH-like_N"/>
</dbReference>
<dbReference type="SUPFAM" id="SSF50129">
    <property type="entry name" value="GroES-like"/>
    <property type="match status" value="1"/>
</dbReference>
<dbReference type="PANTHER" id="PTHR44461">
    <property type="entry name" value="QUINONE OXIDOREDUCTASE-LIKE PROTEIN 1"/>
    <property type="match status" value="1"/>
</dbReference>
<dbReference type="InterPro" id="IPR011032">
    <property type="entry name" value="GroES-like_sf"/>
</dbReference>
<dbReference type="AlphaFoldDB" id="A7SCF3"/>
<dbReference type="Gene3D" id="3.40.50.720">
    <property type="entry name" value="NAD(P)-binding Rossmann-like Domain"/>
    <property type="match status" value="1"/>
</dbReference>
<evidence type="ECO:0000259" key="1">
    <source>
        <dbReference type="SMART" id="SM00829"/>
    </source>
</evidence>
<keyword evidence="3" id="KW-1185">Reference proteome</keyword>
<accession>A7SCF3</accession>
<dbReference type="Pfam" id="PF13602">
    <property type="entry name" value="ADH_zinc_N_2"/>
    <property type="match status" value="1"/>
</dbReference>
<dbReference type="Pfam" id="PF08240">
    <property type="entry name" value="ADH_N"/>
    <property type="match status" value="1"/>
</dbReference>
<reference evidence="2 3" key="1">
    <citation type="journal article" date="2007" name="Science">
        <title>Sea anemone genome reveals ancestral eumetazoan gene repertoire and genomic organization.</title>
        <authorList>
            <person name="Putnam N.H."/>
            <person name="Srivastava M."/>
            <person name="Hellsten U."/>
            <person name="Dirks B."/>
            <person name="Chapman J."/>
            <person name="Salamov A."/>
            <person name="Terry A."/>
            <person name="Shapiro H."/>
            <person name="Lindquist E."/>
            <person name="Kapitonov V.V."/>
            <person name="Jurka J."/>
            <person name="Genikhovich G."/>
            <person name="Grigoriev I.V."/>
            <person name="Lucas S.M."/>
            <person name="Steele R.E."/>
            <person name="Finnerty J.R."/>
            <person name="Technau U."/>
            <person name="Martindale M.Q."/>
            <person name="Rokhsar D.S."/>
        </authorList>
    </citation>
    <scope>NUCLEOTIDE SEQUENCE [LARGE SCALE GENOMIC DNA]</scope>
    <source>
        <strain evidence="3">CH2 X CH6</strain>
    </source>
</reference>
<organism evidence="2 3">
    <name type="scientific">Nematostella vectensis</name>
    <name type="common">Starlet sea anemone</name>
    <dbReference type="NCBI Taxonomy" id="45351"/>
    <lineage>
        <taxon>Eukaryota</taxon>
        <taxon>Metazoa</taxon>
        <taxon>Cnidaria</taxon>
        <taxon>Anthozoa</taxon>
        <taxon>Hexacorallia</taxon>
        <taxon>Actiniaria</taxon>
        <taxon>Edwardsiidae</taxon>
        <taxon>Nematostella</taxon>
    </lineage>
</organism>
<dbReference type="Proteomes" id="UP000001593">
    <property type="component" value="Unassembled WGS sequence"/>
</dbReference>
<evidence type="ECO:0000313" key="3">
    <source>
        <dbReference type="Proteomes" id="UP000001593"/>
    </source>
</evidence>
<dbReference type="InParanoid" id="A7SCF3"/>
<dbReference type="eggNOG" id="KOG1198">
    <property type="taxonomic scope" value="Eukaryota"/>
</dbReference>
<dbReference type="HOGENOM" id="CLU_068263_0_0_1"/>
<dbReference type="OrthoDB" id="3509362at2759"/>
<dbReference type="SMART" id="SM00829">
    <property type="entry name" value="PKS_ER"/>
    <property type="match status" value="1"/>
</dbReference>
<dbReference type="InterPro" id="IPR042633">
    <property type="entry name" value="CRYZL1"/>
</dbReference>
<dbReference type="PhylomeDB" id="A7SCF3"/>
<dbReference type="STRING" id="45351.A7SCF3"/>
<dbReference type="PANTHER" id="PTHR44461:SF1">
    <property type="entry name" value="QUINONE OXIDOREDUCTASE-LIKE PROTEIN 1"/>
    <property type="match status" value="1"/>
</dbReference>
<dbReference type="Gene3D" id="3.90.180.10">
    <property type="entry name" value="Medium-chain alcohol dehydrogenases, catalytic domain"/>
    <property type="match status" value="1"/>
</dbReference>
<dbReference type="SUPFAM" id="SSF51735">
    <property type="entry name" value="NAD(P)-binding Rossmann-fold domains"/>
    <property type="match status" value="1"/>
</dbReference>
<feature type="domain" description="Enoyl reductase (ER)" evidence="1">
    <location>
        <begin position="13"/>
        <end position="357"/>
    </location>
</feature>